<dbReference type="Proteomes" id="UP001430953">
    <property type="component" value="Unassembled WGS sequence"/>
</dbReference>
<dbReference type="EMBL" id="JADYXP020000021">
    <property type="protein sequence ID" value="KAL0103530.1"/>
    <property type="molecule type" value="Genomic_DNA"/>
</dbReference>
<protein>
    <submittedName>
        <fullName evidence="1">Uncharacterized protein</fullName>
    </submittedName>
</protein>
<evidence type="ECO:0000313" key="2">
    <source>
        <dbReference type="Proteomes" id="UP001430953"/>
    </source>
</evidence>
<keyword evidence="2" id="KW-1185">Reference proteome</keyword>
<dbReference type="AlphaFoldDB" id="A0AAW2EN91"/>
<reference evidence="1 2" key="1">
    <citation type="submission" date="2023-03" db="EMBL/GenBank/DDBJ databases">
        <title>High recombination rates correlate with genetic variation in Cardiocondyla obscurior ants.</title>
        <authorList>
            <person name="Errbii M."/>
        </authorList>
    </citation>
    <scope>NUCLEOTIDE SEQUENCE [LARGE SCALE GENOMIC DNA]</scope>
    <source>
        <strain evidence="1">Alpha-2009</strain>
        <tissue evidence="1">Whole body</tissue>
    </source>
</reference>
<sequence length="130" mass="15068">MDGKFSLPASVPVLRRLCVLSYLIFNARVILSLVPHNFRIICKCNISTSIVIMNSETINDNFVIRLRSDTHANSKQLNQIFNSRNENEGDLKRRKQACWQSARNVSSIRCNPRGWHRREKSEDPLFPLNK</sequence>
<comment type="caution">
    <text evidence="1">The sequence shown here is derived from an EMBL/GenBank/DDBJ whole genome shotgun (WGS) entry which is preliminary data.</text>
</comment>
<accession>A0AAW2EN91</accession>
<gene>
    <name evidence="1" type="ORF">PUN28_017659</name>
</gene>
<evidence type="ECO:0000313" key="1">
    <source>
        <dbReference type="EMBL" id="KAL0103530.1"/>
    </source>
</evidence>
<proteinExistence type="predicted"/>
<name>A0AAW2EN91_9HYME</name>
<organism evidence="1 2">
    <name type="scientific">Cardiocondyla obscurior</name>
    <dbReference type="NCBI Taxonomy" id="286306"/>
    <lineage>
        <taxon>Eukaryota</taxon>
        <taxon>Metazoa</taxon>
        <taxon>Ecdysozoa</taxon>
        <taxon>Arthropoda</taxon>
        <taxon>Hexapoda</taxon>
        <taxon>Insecta</taxon>
        <taxon>Pterygota</taxon>
        <taxon>Neoptera</taxon>
        <taxon>Endopterygota</taxon>
        <taxon>Hymenoptera</taxon>
        <taxon>Apocrita</taxon>
        <taxon>Aculeata</taxon>
        <taxon>Formicoidea</taxon>
        <taxon>Formicidae</taxon>
        <taxon>Myrmicinae</taxon>
        <taxon>Cardiocondyla</taxon>
    </lineage>
</organism>